<sequence length="84" mass="9782">MSSSYTLLGTIVGLLILYIYLTWVYVSSKHDWNKTDFATVDKKNNRRWKNFVDKKNEELGWFDLGNHIIILGVILFAIFIAKNA</sequence>
<protein>
    <submittedName>
        <fullName evidence="2">Uncharacterized protein</fullName>
    </submittedName>
</protein>
<feature type="transmembrane region" description="Helical" evidence="1">
    <location>
        <begin position="64"/>
        <end position="81"/>
    </location>
</feature>
<feature type="transmembrane region" description="Helical" evidence="1">
    <location>
        <begin position="7"/>
        <end position="26"/>
    </location>
</feature>
<organism evidence="2">
    <name type="scientific">marine metagenome</name>
    <dbReference type="NCBI Taxonomy" id="408172"/>
    <lineage>
        <taxon>unclassified sequences</taxon>
        <taxon>metagenomes</taxon>
        <taxon>ecological metagenomes</taxon>
    </lineage>
</organism>
<evidence type="ECO:0000313" key="2">
    <source>
        <dbReference type="EMBL" id="SVC07793.1"/>
    </source>
</evidence>
<proteinExistence type="predicted"/>
<dbReference type="AlphaFoldDB" id="A0A382J9L9"/>
<dbReference type="EMBL" id="UINC01072276">
    <property type="protein sequence ID" value="SVC07793.1"/>
    <property type="molecule type" value="Genomic_DNA"/>
</dbReference>
<name>A0A382J9L9_9ZZZZ</name>
<keyword evidence="1" id="KW-1133">Transmembrane helix</keyword>
<reference evidence="2" key="1">
    <citation type="submission" date="2018-05" db="EMBL/GenBank/DDBJ databases">
        <authorList>
            <person name="Lanie J.A."/>
            <person name="Ng W.-L."/>
            <person name="Kazmierczak K.M."/>
            <person name="Andrzejewski T.M."/>
            <person name="Davidsen T.M."/>
            <person name="Wayne K.J."/>
            <person name="Tettelin H."/>
            <person name="Glass J.I."/>
            <person name="Rusch D."/>
            <person name="Podicherti R."/>
            <person name="Tsui H.-C.T."/>
            <person name="Winkler M.E."/>
        </authorList>
    </citation>
    <scope>NUCLEOTIDE SEQUENCE</scope>
</reference>
<evidence type="ECO:0000256" key="1">
    <source>
        <dbReference type="SAM" id="Phobius"/>
    </source>
</evidence>
<keyword evidence="1" id="KW-0472">Membrane</keyword>
<accession>A0A382J9L9</accession>
<gene>
    <name evidence="2" type="ORF">METZ01_LOCUS260647</name>
</gene>
<keyword evidence="1" id="KW-0812">Transmembrane</keyword>